<evidence type="ECO:0000259" key="10">
    <source>
        <dbReference type="PROSITE" id="PS51449"/>
    </source>
</evidence>
<sequence length="502" mass="53572">MPRNAGDRRVALVTLGCARNEVDSEELAGRLAGDGWELVDAADDADVVLVNTCGFVEQAKKDSVDTLLTASDSGAKVVAAGCMAERYGAELATALPEADAVLGFDDYAQISDRLNRVLAGEELSAHTPVDRRTLLPITPVERSSHAVAIPGHADLPEGVSPASGPRVLRRRLEGGPVAPLKLASGCDRRCAFCAIPSFRGAFVSRRPTEILEEARWLASQGVREVVLVSENSSSYGKDLGDPRLLETLLPELAAVPGIVRVRVSYLQPAETRPSLIKVIATTPGVVPYFDLSFQHSSEPVLRRMRRFGSTERFLELLAAARELAPEAGVRSNFIVGFPGETKADVAELARFLTEARLDAVGVFGYSDEDGTEAATLPGKIRRDTIDRRYDRISRLAEELTAQRAEERHGQVVEVLVESVDSDSAEGRAEHQAPEVDGSVTLRGDCPVLGRLAVGDLVRARVTGSLGVDLDAEVLGVVDRVGVDPAVLDRGPNRVPAPAGSGG</sequence>
<keyword evidence="1 8" id="KW-0004">4Fe-4S</keyword>
<dbReference type="GO" id="GO:0035599">
    <property type="term" value="F:aspartic acid methylthiotransferase activity"/>
    <property type="evidence" value="ECO:0007669"/>
    <property type="project" value="TreeGrafter"/>
</dbReference>
<organism evidence="12 13">
    <name type="scientific">Cryptosporangium aurantiacum</name>
    <dbReference type="NCBI Taxonomy" id="134849"/>
    <lineage>
        <taxon>Bacteria</taxon>
        <taxon>Bacillati</taxon>
        <taxon>Actinomycetota</taxon>
        <taxon>Actinomycetes</taxon>
        <taxon>Cryptosporangiales</taxon>
        <taxon>Cryptosporangiaceae</taxon>
        <taxon>Cryptosporangium</taxon>
    </lineage>
</organism>
<keyword evidence="7 8" id="KW-0411">Iron-sulfur</keyword>
<evidence type="ECO:0000259" key="11">
    <source>
        <dbReference type="PROSITE" id="PS51918"/>
    </source>
</evidence>
<dbReference type="Pfam" id="PF04055">
    <property type="entry name" value="Radical_SAM"/>
    <property type="match status" value="1"/>
</dbReference>
<gene>
    <name evidence="8" type="primary">rimO</name>
    <name evidence="12" type="ORF">SAMN05443668_101580</name>
</gene>
<dbReference type="GO" id="GO:0035600">
    <property type="term" value="P:tRNA methylthiolation"/>
    <property type="evidence" value="ECO:0007669"/>
    <property type="project" value="UniProtKB-ARBA"/>
</dbReference>
<dbReference type="PROSITE" id="PS01278">
    <property type="entry name" value="MTTASE_RADICAL"/>
    <property type="match status" value="1"/>
</dbReference>
<dbReference type="Gene3D" id="3.80.30.20">
    <property type="entry name" value="tm_1862 like domain"/>
    <property type="match status" value="1"/>
</dbReference>
<evidence type="ECO:0000256" key="4">
    <source>
        <dbReference type="ARBA" id="ARBA00022691"/>
    </source>
</evidence>
<dbReference type="InterPro" id="IPR013848">
    <property type="entry name" value="Methylthiotransferase_N"/>
</dbReference>
<reference evidence="12 13" key="1">
    <citation type="submission" date="2016-11" db="EMBL/GenBank/DDBJ databases">
        <authorList>
            <person name="Jaros S."/>
            <person name="Januszkiewicz K."/>
            <person name="Wedrychowicz H."/>
        </authorList>
    </citation>
    <scope>NUCLEOTIDE SEQUENCE [LARGE SCALE GENOMIC DNA]</scope>
    <source>
        <strain evidence="12 13">DSM 46144</strain>
    </source>
</reference>
<evidence type="ECO:0000256" key="3">
    <source>
        <dbReference type="ARBA" id="ARBA00022679"/>
    </source>
</evidence>
<dbReference type="Gene3D" id="3.40.50.12160">
    <property type="entry name" value="Methylthiotransferase, N-terminal domain"/>
    <property type="match status" value="1"/>
</dbReference>
<comment type="function">
    <text evidence="8">Catalyzes the methylthiolation of an aspartic acid residue of ribosomal protein uS12.</text>
</comment>
<protein>
    <recommendedName>
        <fullName evidence="8">Ribosomal protein uS12 methylthiotransferase RimO</fullName>
        <shortName evidence="8">uS12 MTTase</shortName>
        <shortName evidence="8">uS12 methylthiotransferase</shortName>
        <ecNumber evidence="8">2.8.4.4</ecNumber>
    </recommendedName>
    <alternativeName>
        <fullName evidence="8">Ribosomal protein uS12 (aspartate-C(3))-methylthiotransferase</fullName>
    </alternativeName>
    <alternativeName>
        <fullName evidence="8">Ribosome maturation factor RimO</fullName>
    </alternativeName>
</protein>
<evidence type="ECO:0000256" key="1">
    <source>
        <dbReference type="ARBA" id="ARBA00022485"/>
    </source>
</evidence>
<dbReference type="PROSITE" id="PS50926">
    <property type="entry name" value="TRAM"/>
    <property type="match status" value="1"/>
</dbReference>
<dbReference type="InterPro" id="IPR005839">
    <property type="entry name" value="Methylthiotransferase"/>
</dbReference>
<keyword evidence="5 8" id="KW-0479">Metal-binding</keyword>
<comment type="similarity">
    <text evidence="8">Belongs to the methylthiotransferase family. RimO subfamily.</text>
</comment>
<dbReference type="InterPro" id="IPR023404">
    <property type="entry name" value="rSAM_horseshoe"/>
</dbReference>
<keyword evidence="4 8" id="KW-0949">S-adenosyl-L-methionine</keyword>
<evidence type="ECO:0000313" key="12">
    <source>
        <dbReference type="EMBL" id="SHM43698.1"/>
    </source>
</evidence>
<dbReference type="GO" id="GO:0103039">
    <property type="term" value="F:protein methylthiotransferase activity"/>
    <property type="evidence" value="ECO:0007669"/>
    <property type="project" value="UniProtKB-EC"/>
</dbReference>
<dbReference type="SFLD" id="SFLDS00029">
    <property type="entry name" value="Radical_SAM"/>
    <property type="match status" value="1"/>
</dbReference>
<dbReference type="OrthoDB" id="9805215at2"/>
<proteinExistence type="inferred from homology"/>
<feature type="domain" description="MTTase N-terminal" evidence="10">
    <location>
        <begin position="8"/>
        <end position="119"/>
    </location>
</feature>
<dbReference type="Pfam" id="PF18693">
    <property type="entry name" value="TRAM_2"/>
    <property type="match status" value="1"/>
</dbReference>
<dbReference type="PROSITE" id="PS51449">
    <property type="entry name" value="MTTASE_N"/>
    <property type="match status" value="1"/>
</dbReference>
<dbReference type="InterPro" id="IPR002792">
    <property type="entry name" value="TRAM_dom"/>
</dbReference>
<dbReference type="InterPro" id="IPR012340">
    <property type="entry name" value="NA-bd_OB-fold"/>
</dbReference>
<dbReference type="RefSeq" id="WP_084740154.1">
    <property type="nucleotide sequence ID" value="NZ_FRCS01000001.1"/>
</dbReference>
<feature type="binding site" evidence="8">
    <location>
        <position position="17"/>
    </location>
    <ligand>
        <name>[4Fe-4S] cluster</name>
        <dbReference type="ChEBI" id="CHEBI:49883"/>
        <label>1</label>
    </ligand>
</feature>
<keyword evidence="12" id="KW-0687">Ribonucleoprotein</keyword>
<dbReference type="PANTHER" id="PTHR43837">
    <property type="entry name" value="RIBOSOMAL PROTEIN S12 METHYLTHIOTRANSFERASE RIMO"/>
    <property type="match status" value="1"/>
</dbReference>
<dbReference type="SMART" id="SM00729">
    <property type="entry name" value="Elp3"/>
    <property type="match status" value="1"/>
</dbReference>
<dbReference type="Gene3D" id="2.40.50.140">
    <property type="entry name" value="Nucleic acid-binding proteins"/>
    <property type="match status" value="1"/>
</dbReference>
<name>A0A1M7ISX1_9ACTN</name>
<dbReference type="SFLD" id="SFLDG01061">
    <property type="entry name" value="methylthiotransferase"/>
    <property type="match status" value="1"/>
</dbReference>
<keyword evidence="12" id="KW-0689">Ribosomal protein</keyword>
<dbReference type="GO" id="GO:0051539">
    <property type="term" value="F:4 iron, 4 sulfur cluster binding"/>
    <property type="evidence" value="ECO:0007669"/>
    <property type="project" value="UniProtKB-UniRule"/>
</dbReference>
<comment type="subcellular location">
    <subcellularLocation>
        <location evidence="8">Cytoplasm</location>
    </subcellularLocation>
</comment>
<dbReference type="SUPFAM" id="SSF102114">
    <property type="entry name" value="Radical SAM enzymes"/>
    <property type="match status" value="1"/>
</dbReference>
<feature type="domain" description="TRAM" evidence="9">
    <location>
        <begin position="405"/>
        <end position="475"/>
    </location>
</feature>
<accession>A0A1M7ISX1</accession>
<feature type="binding site" evidence="8">
    <location>
        <position position="53"/>
    </location>
    <ligand>
        <name>[4Fe-4S] cluster</name>
        <dbReference type="ChEBI" id="CHEBI:49883"/>
        <label>1</label>
    </ligand>
</feature>
<dbReference type="EMBL" id="FRCS01000001">
    <property type="protein sequence ID" value="SHM43698.1"/>
    <property type="molecule type" value="Genomic_DNA"/>
</dbReference>
<dbReference type="FunFam" id="3.80.30.20:FF:000001">
    <property type="entry name" value="tRNA-2-methylthio-N(6)-dimethylallyladenosine synthase 2"/>
    <property type="match status" value="1"/>
</dbReference>
<feature type="domain" description="Radical SAM core" evidence="11">
    <location>
        <begin position="172"/>
        <end position="403"/>
    </location>
</feature>
<keyword evidence="3 8" id="KW-0808">Transferase</keyword>
<feature type="binding site" evidence="8">
    <location>
        <position position="186"/>
    </location>
    <ligand>
        <name>[4Fe-4S] cluster</name>
        <dbReference type="ChEBI" id="CHEBI:49883"/>
        <label>2</label>
        <note>4Fe-4S-S-AdoMet</note>
    </ligand>
</feature>
<evidence type="ECO:0000256" key="8">
    <source>
        <dbReference type="HAMAP-Rule" id="MF_01865"/>
    </source>
</evidence>
<dbReference type="HAMAP" id="MF_01865">
    <property type="entry name" value="MTTase_RimO"/>
    <property type="match status" value="1"/>
</dbReference>
<dbReference type="SFLD" id="SFLDG01082">
    <property type="entry name" value="B12-binding_domain_containing"/>
    <property type="match status" value="1"/>
</dbReference>
<dbReference type="InterPro" id="IPR058240">
    <property type="entry name" value="rSAM_sf"/>
</dbReference>
<comment type="cofactor">
    <cofactor evidence="8">
        <name>[4Fe-4S] cluster</name>
        <dbReference type="ChEBI" id="CHEBI:49883"/>
    </cofactor>
    <text evidence="8">Binds 2 [4Fe-4S] clusters. One cluster is coordinated with 3 cysteines and an exchangeable S-adenosyl-L-methionine.</text>
</comment>
<feature type="binding site" evidence="8">
    <location>
        <position position="82"/>
    </location>
    <ligand>
        <name>[4Fe-4S] cluster</name>
        <dbReference type="ChEBI" id="CHEBI:49883"/>
        <label>1</label>
    </ligand>
</feature>
<dbReference type="NCBIfam" id="TIGR00089">
    <property type="entry name" value="MiaB/RimO family radical SAM methylthiotransferase"/>
    <property type="match status" value="1"/>
</dbReference>
<dbReference type="EC" id="2.8.4.4" evidence="8"/>
<dbReference type="Proteomes" id="UP000184440">
    <property type="component" value="Unassembled WGS sequence"/>
</dbReference>
<dbReference type="InterPro" id="IPR007197">
    <property type="entry name" value="rSAM"/>
</dbReference>
<dbReference type="GO" id="GO:0005840">
    <property type="term" value="C:ribosome"/>
    <property type="evidence" value="ECO:0007669"/>
    <property type="project" value="UniProtKB-KW"/>
</dbReference>
<keyword evidence="2 8" id="KW-0963">Cytoplasm</keyword>
<comment type="catalytic activity">
    <reaction evidence="8">
        <text>L-aspartate(89)-[ribosomal protein uS12]-hydrogen + (sulfur carrier)-SH + AH2 + 2 S-adenosyl-L-methionine = 3-methylsulfanyl-L-aspartate(89)-[ribosomal protein uS12]-hydrogen + (sulfur carrier)-H + 5'-deoxyadenosine + L-methionine + A + S-adenosyl-L-homocysteine + 2 H(+)</text>
        <dbReference type="Rhea" id="RHEA:37087"/>
        <dbReference type="Rhea" id="RHEA-COMP:10460"/>
        <dbReference type="Rhea" id="RHEA-COMP:10461"/>
        <dbReference type="Rhea" id="RHEA-COMP:14737"/>
        <dbReference type="Rhea" id="RHEA-COMP:14739"/>
        <dbReference type="ChEBI" id="CHEBI:13193"/>
        <dbReference type="ChEBI" id="CHEBI:15378"/>
        <dbReference type="ChEBI" id="CHEBI:17319"/>
        <dbReference type="ChEBI" id="CHEBI:17499"/>
        <dbReference type="ChEBI" id="CHEBI:29917"/>
        <dbReference type="ChEBI" id="CHEBI:29961"/>
        <dbReference type="ChEBI" id="CHEBI:57844"/>
        <dbReference type="ChEBI" id="CHEBI:57856"/>
        <dbReference type="ChEBI" id="CHEBI:59789"/>
        <dbReference type="ChEBI" id="CHEBI:64428"/>
        <dbReference type="ChEBI" id="CHEBI:73599"/>
        <dbReference type="EC" id="2.8.4.4"/>
    </reaction>
</comment>
<feature type="binding site" evidence="8">
    <location>
        <position position="190"/>
    </location>
    <ligand>
        <name>[4Fe-4S] cluster</name>
        <dbReference type="ChEBI" id="CHEBI:49883"/>
        <label>2</label>
        <note>4Fe-4S-S-AdoMet</note>
    </ligand>
</feature>
<evidence type="ECO:0000256" key="2">
    <source>
        <dbReference type="ARBA" id="ARBA00022490"/>
    </source>
</evidence>
<dbReference type="SFLD" id="SFLDF00274">
    <property type="entry name" value="ribosomal_protein_S12_methylth"/>
    <property type="match status" value="1"/>
</dbReference>
<keyword evidence="13" id="KW-1185">Reference proteome</keyword>
<dbReference type="GO" id="GO:0005829">
    <property type="term" value="C:cytosol"/>
    <property type="evidence" value="ECO:0007669"/>
    <property type="project" value="TreeGrafter"/>
</dbReference>
<dbReference type="CDD" id="cd01335">
    <property type="entry name" value="Radical_SAM"/>
    <property type="match status" value="1"/>
</dbReference>
<dbReference type="Pfam" id="PF00919">
    <property type="entry name" value="UPF0004"/>
    <property type="match status" value="1"/>
</dbReference>
<dbReference type="NCBIfam" id="TIGR01125">
    <property type="entry name" value="30S ribosomal protein S12 methylthiotransferase RimO"/>
    <property type="match status" value="1"/>
</dbReference>
<dbReference type="AlphaFoldDB" id="A0A1M7ISX1"/>
<dbReference type="PANTHER" id="PTHR43837:SF1">
    <property type="entry name" value="RIBOSOMAL PROTEIN US12 METHYLTHIOTRANSFERASE RIMO"/>
    <property type="match status" value="1"/>
</dbReference>
<dbReference type="InterPro" id="IPR005840">
    <property type="entry name" value="Ribosomal_uS12_MeSTrfase_RimO"/>
</dbReference>
<keyword evidence="6 8" id="KW-0408">Iron</keyword>
<evidence type="ECO:0000256" key="7">
    <source>
        <dbReference type="ARBA" id="ARBA00023014"/>
    </source>
</evidence>
<dbReference type="GO" id="GO:0046872">
    <property type="term" value="F:metal ion binding"/>
    <property type="evidence" value="ECO:0007669"/>
    <property type="project" value="UniProtKB-KW"/>
</dbReference>
<dbReference type="InterPro" id="IPR006638">
    <property type="entry name" value="Elp3/MiaA/NifB-like_rSAM"/>
</dbReference>
<feature type="binding site" evidence="8">
    <location>
        <position position="193"/>
    </location>
    <ligand>
        <name>[4Fe-4S] cluster</name>
        <dbReference type="ChEBI" id="CHEBI:49883"/>
        <label>2</label>
        <note>4Fe-4S-S-AdoMet</note>
    </ligand>
</feature>
<evidence type="ECO:0000313" key="13">
    <source>
        <dbReference type="Proteomes" id="UP000184440"/>
    </source>
</evidence>
<dbReference type="PROSITE" id="PS51918">
    <property type="entry name" value="RADICAL_SAM"/>
    <property type="match status" value="1"/>
</dbReference>
<dbReference type="InterPro" id="IPR038135">
    <property type="entry name" value="Methylthiotransferase_N_sf"/>
</dbReference>
<evidence type="ECO:0000256" key="5">
    <source>
        <dbReference type="ARBA" id="ARBA00022723"/>
    </source>
</evidence>
<dbReference type="STRING" id="134849.SAMN05443668_101580"/>
<evidence type="ECO:0000256" key="6">
    <source>
        <dbReference type="ARBA" id="ARBA00023004"/>
    </source>
</evidence>
<evidence type="ECO:0000259" key="9">
    <source>
        <dbReference type="PROSITE" id="PS50926"/>
    </source>
</evidence>
<dbReference type="InterPro" id="IPR020612">
    <property type="entry name" value="Methylthiotransferase_CS"/>
</dbReference>